<feature type="transmembrane region" description="Helical" evidence="1">
    <location>
        <begin position="35"/>
        <end position="53"/>
    </location>
</feature>
<keyword evidence="1" id="KW-0812">Transmembrane</keyword>
<dbReference type="Proteomes" id="UP000028824">
    <property type="component" value="Unassembled WGS sequence"/>
</dbReference>
<evidence type="ECO:0000313" key="3">
    <source>
        <dbReference type="Proteomes" id="UP000028824"/>
    </source>
</evidence>
<reference evidence="2 3" key="1">
    <citation type="submission" date="2014-03" db="EMBL/GenBank/DDBJ databases">
        <title>Genome of Paenirhodobacter enshiensis DW2-9.</title>
        <authorList>
            <person name="Wang D."/>
            <person name="Wang G."/>
        </authorList>
    </citation>
    <scope>NUCLEOTIDE SEQUENCE [LARGE SCALE GENOMIC DNA]</scope>
    <source>
        <strain evidence="2 3">DW2-9</strain>
    </source>
</reference>
<organism evidence="2 3">
    <name type="scientific">Paenirhodobacter enshiensis</name>
    <dbReference type="NCBI Taxonomy" id="1105367"/>
    <lineage>
        <taxon>Bacteria</taxon>
        <taxon>Pseudomonadati</taxon>
        <taxon>Pseudomonadota</taxon>
        <taxon>Alphaproteobacteria</taxon>
        <taxon>Rhodobacterales</taxon>
        <taxon>Rhodobacter group</taxon>
        <taxon>Paenirhodobacter</taxon>
    </lineage>
</organism>
<sequence>MGNDPHDDFQQRLARIRDRQAADGQRGRRDIRHGALFWLVRVPLGAVIVLLLLKTVTFATLGSAEYARRIEVLENGDPTARILADILRPDMISGPYGELLGRFLRR</sequence>
<keyword evidence="1" id="KW-0472">Membrane</keyword>
<protein>
    <submittedName>
        <fullName evidence="2">Uncharacterized protein</fullName>
    </submittedName>
</protein>
<proteinExistence type="predicted"/>
<accession>A0A086Y7C2</accession>
<name>A0A086Y7C2_9RHOB</name>
<evidence type="ECO:0000313" key="2">
    <source>
        <dbReference type="EMBL" id="KFI30172.1"/>
    </source>
</evidence>
<gene>
    <name evidence="2" type="ORF">CG50_06810</name>
</gene>
<comment type="caution">
    <text evidence="2">The sequence shown here is derived from an EMBL/GenBank/DDBJ whole genome shotgun (WGS) entry which is preliminary data.</text>
</comment>
<keyword evidence="1" id="KW-1133">Transmembrane helix</keyword>
<dbReference type="EMBL" id="JFZB01000002">
    <property type="protein sequence ID" value="KFI30172.1"/>
    <property type="molecule type" value="Genomic_DNA"/>
</dbReference>
<keyword evidence="3" id="KW-1185">Reference proteome</keyword>
<dbReference type="RefSeq" id="WP_036634582.1">
    <property type="nucleotide sequence ID" value="NZ_JFZB01000002.1"/>
</dbReference>
<evidence type="ECO:0000256" key="1">
    <source>
        <dbReference type="SAM" id="Phobius"/>
    </source>
</evidence>
<dbReference type="AlphaFoldDB" id="A0A086Y7C2"/>